<evidence type="ECO:0000256" key="4">
    <source>
        <dbReference type="ARBA" id="ARBA00011744"/>
    </source>
</evidence>
<comment type="function">
    <text evidence="8">Catalyzes the conversion of 2 pyruvate molecules into acetolactate in the first common step of the biosynthetic pathway of the branched-amino acids such as leucine, isoleucine, and valine.</text>
</comment>
<comment type="pathway">
    <text evidence="2 8">Amino-acid biosynthesis; L-valine biosynthesis; L-valine from pyruvate: step 1/4.</text>
</comment>
<dbReference type="InterPro" id="IPR002912">
    <property type="entry name" value="ACT_dom"/>
</dbReference>
<dbReference type="FunFam" id="3.30.70.260:FF:000001">
    <property type="entry name" value="Acetolactate synthase, small subunit"/>
    <property type="match status" value="1"/>
</dbReference>
<keyword evidence="6 8" id="KW-0100">Branched-chain amino acid biosynthesis</keyword>
<name>A0A2C9CJE4_KUEST</name>
<dbReference type="PANTHER" id="PTHR30239:SF0">
    <property type="entry name" value="ACETOLACTATE SYNTHASE SMALL SUBUNIT 1, CHLOROPLASTIC"/>
    <property type="match status" value="1"/>
</dbReference>
<evidence type="ECO:0000256" key="7">
    <source>
        <dbReference type="ARBA" id="ARBA00048670"/>
    </source>
</evidence>
<comment type="pathway">
    <text evidence="1 8">Amino-acid biosynthesis; L-isoleucine biosynthesis; L-isoleucine from 2-oxobutanoate: step 1/4.</text>
</comment>
<dbReference type="NCBIfam" id="NF008864">
    <property type="entry name" value="PRK11895.1"/>
    <property type="match status" value="1"/>
</dbReference>
<dbReference type="UniPathway" id="UPA00047">
    <property type="reaction ID" value="UER00055"/>
</dbReference>
<dbReference type="AlphaFoldDB" id="A0A2C9CJE4"/>
<reference evidence="11" key="1">
    <citation type="submission" date="2017-10" db="EMBL/GenBank/DDBJ databases">
        <authorList>
            <person name="Frank J."/>
        </authorList>
    </citation>
    <scope>NUCLEOTIDE SEQUENCE [LARGE SCALE GENOMIC DNA]</scope>
</reference>
<dbReference type="InterPro" id="IPR004789">
    <property type="entry name" value="Acetalactate_synth_ssu"/>
</dbReference>
<accession>A0A2C9CJE4</accession>
<dbReference type="Proteomes" id="UP000221734">
    <property type="component" value="Chromosome Kuenenia_stuttgartiensis_MBR1"/>
</dbReference>
<dbReference type="GO" id="GO:0009099">
    <property type="term" value="P:L-valine biosynthetic process"/>
    <property type="evidence" value="ECO:0007669"/>
    <property type="project" value="UniProtKB-UniRule"/>
</dbReference>
<keyword evidence="5 8" id="KW-0028">Amino-acid biosynthesis</keyword>
<evidence type="ECO:0000256" key="1">
    <source>
        <dbReference type="ARBA" id="ARBA00004974"/>
    </source>
</evidence>
<gene>
    <name evidence="10" type="primary">ilvN</name>
    <name evidence="10" type="ORF">KSMBR1_2399</name>
</gene>
<evidence type="ECO:0000256" key="3">
    <source>
        <dbReference type="ARBA" id="ARBA00006341"/>
    </source>
</evidence>
<comment type="subunit">
    <text evidence="4 8">Dimer of large and small chains.</text>
</comment>
<dbReference type="GO" id="GO:0003984">
    <property type="term" value="F:acetolactate synthase activity"/>
    <property type="evidence" value="ECO:0007669"/>
    <property type="project" value="UniProtKB-UniRule"/>
</dbReference>
<evidence type="ECO:0000256" key="2">
    <source>
        <dbReference type="ARBA" id="ARBA00005025"/>
    </source>
</evidence>
<dbReference type="CDD" id="cd04878">
    <property type="entry name" value="ACT_AHAS"/>
    <property type="match status" value="1"/>
</dbReference>
<dbReference type="EC" id="2.2.1.6" evidence="8"/>
<evidence type="ECO:0000313" key="10">
    <source>
        <dbReference type="EMBL" id="SOH04887.1"/>
    </source>
</evidence>
<dbReference type="PANTHER" id="PTHR30239">
    <property type="entry name" value="ACETOLACTATE SYNTHASE SMALL SUBUNIT"/>
    <property type="match status" value="1"/>
</dbReference>
<evidence type="ECO:0000256" key="6">
    <source>
        <dbReference type="ARBA" id="ARBA00023304"/>
    </source>
</evidence>
<dbReference type="Pfam" id="PF10369">
    <property type="entry name" value="ALS_ss_C"/>
    <property type="match status" value="1"/>
</dbReference>
<dbReference type="EMBL" id="LT934425">
    <property type="protein sequence ID" value="SOH04887.1"/>
    <property type="molecule type" value="Genomic_DNA"/>
</dbReference>
<comment type="catalytic activity">
    <reaction evidence="7 8">
        <text>2 pyruvate + H(+) = (2S)-2-acetolactate + CO2</text>
        <dbReference type="Rhea" id="RHEA:25249"/>
        <dbReference type="ChEBI" id="CHEBI:15361"/>
        <dbReference type="ChEBI" id="CHEBI:15378"/>
        <dbReference type="ChEBI" id="CHEBI:16526"/>
        <dbReference type="ChEBI" id="CHEBI:58476"/>
        <dbReference type="EC" id="2.2.1.6"/>
    </reaction>
</comment>
<dbReference type="KEGG" id="kst:KSMBR1_2399"/>
<dbReference type="Gene3D" id="3.30.70.1150">
    <property type="entry name" value="ACT-like. Chain A, domain 2"/>
    <property type="match status" value="1"/>
</dbReference>
<evidence type="ECO:0000259" key="9">
    <source>
        <dbReference type="PROSITE" id="PS51671"/>
    </source>
</evidence>
<dbReference type="FunFam" id="3.30.70.1150:FF:000001">
    <property type="entry name" value="Acetolactate synthase small subunit"/>
    <property type="match status" value="1"/>
</dbReference>
<evidence type="ECO:0000313" key="11">
    <source>
        <dbReference type="Proteomes" id="UP000221734"/>
    </source>
</evidence>
<dbReference type="InterPro" id="IPR039557">
    <property type="entry name" value="AHAS_ACT"/>
</dbReference>
<dbReference type="Pfam" id="PF22629">
    <property type="entry name" value="ACT_AHAS_ss"/>
    <property type="match status" value="1"/>
</dbReference>
<proteinExistence type="inferred from homology"/>
<dbReference type="InterPro" id="IPR027271">
    <property type="entry name" value="Acetolactate_synth/TF_NikR_C"/>
</dbReference>
<dbReference type="Gene3D" id="3.30.70.260">
    <property type="match status" value="1"/>
</dbReference>
<dbReference type="InterPro" id="IPR019455">
    <property type="entry name" value="Acetolactate_synth_ssu_C"/>
</dbReference>
<keyword evidence="11" id="KW-1185">Reference proteome</keyword>
<evidence type="ECO:0000256" key="8">
    <source>
        <dbReference type="RuleBase" id="RU368092"/>
    </source>
</evidence>
<dbReference type="SUPFAM" id="SSF55021">
    <property type="entry name" value="ACT-like"/>
    <property type="match status" value="2"/>
</dbReference>
<evidence type="ECO:0000256" key="5">
    <source>
        <dbReference type="ARBA" id="ARBA00022605"/>
    </source>
</evidence>
<dbReference type="InterPro" id="IPR045865">
    <property type="entry name" value="ACT-like_dom_sf"/>
</dbReference>
<comment type="similarity">
    <text evidence="3 8">Belongs to the acetolactate synthase small subunit family.</text>
</comment>
<dbReference type="GO" id="GO:1990610">
    <property type="term" value="F:acetolactate synthase regulator activity"/>
    <property type="evidence" value="ECO:0007669"/>
    <property type="project" value="UniProtKB-UniRule"/>
</dbReference>
<sequence length="178" mass="19936">MHRPYGIGFFRIFRDGTIDMRHVISVLVENKVGVLARITGLISGRGFNIDSLAVGETENPDLSRITIVVRGDDAILEQVRKQINKLIDVIKITDFTNEEFVERDLMLLKINCPIGKRGEIIEIVNIFRGKIVDVGLRDLVIEIAGIEDKIEAMLALLRPYGIKELVRTGSIAITRGAR</sequence>
<protein>
    <recommendedName>
        <fullName evidence="8">Acetolactate synthase small subunit</fullName>
        <shortName evidence="8">AHAS</shortName>
        <shortName evidence="8">ALS</shortName>
        <ecNumber evidence="8">2.2.1.6</ecNumber>
    </recommendedName>
    <alternativeName>
        <fullName evidence="8">Acetohydroxy-acid synthase small subunit</fullName>
    </alternativeName>
</protein>
<dbReference type="NCBIfam" id="TIGR00119">
    <property type="entry name" value="acolac_sm"/>
    <property type="match status" value="1"/>
</dbReference>
<dbReference type="PROSITE" id="PS51671">
    <property type="entry name" value="ACT"/>
    <property type="match status" value="1"/>
</dbReference>
<dbReference type="GO" id="GO:0005829">
    <property type="term" value="C:cytosol"/>
    <property type="evidence" value="ECO:0007669"/>
    <property type="project" value="TreeGrafter"/>
</dbReference>
<dbReference type="GO" id="GO:0009097">
    <property type="term" value="P:isoleucine biosynthetic process"/>
    <property type="evidence" value="ECO:0007669"/>
    <property type="project" value="UniProtKB-UniRule"/>
</dbReference>
<dbReference type="InterPro" id="IPR054480">
    <property type="entry name" value="AHAS_small-like_ACT"/>
</dbReference>
<dbReference type="UniPathway" id="UPA00049">
    <property type="reaction ID" value="UER00059"/>
</dbReference>
<organism evidence="10 11">
    <name type="scientific">Kuenenia stuttgartiensis</name>
    <dbReference type="NCBI Taxonomy" id="174633"/>
    <lineage>
        <taxon>Bacteria</taxon>
        <taxon>Pseudomonadati</taxon>
        <taxon>Planctomycetota</taxon>
        <taxon>Candidatus Brocadiia</taxon>
        <taxon>Candidatus Brocadiales</taxon>
        <taxon>Candidatus Brocadiaceae</taxon>
        <taxon>Candidatus Kuenenia</taxon>
    </lineage>
</organism>
<keyword evidence="8 10" id="KW-0808">Transferase</keyword>
<feature type="domain" description="ACT" evidence="9">
    <location>
        <begin position="23"/>
        <end position="97"/>
    </location>
</feature>